<dbReference type="EMBL" id="UZAN01067249">
    <property type="protein sequence ID" value="VDP94331.1"/>
    <property type="molecule type" value="Genomic_DNA"/>
</dbReference>
<dbReference type="Proteomes" id="UP000272942">
    <property type="component" value="Unassembled WGS sequence"/>
</dbReference>
<sequence length="164" mass="17498">MLKASGCDRCPHPSCPQSMHTRGVDACPECQYGIMILDDSCAPKYRFNCNRCPTIILVSDAIKHITVASTACETCSAMHLNVKLDPSKLPTAAGDGNAEEIRASFSGCVFCSAVLCRLFDVVHSRQPNAHPSGAQRGPPSRGSRGSGNRGRSGSRGRGRRPPNL</sequence>
<dbReference type="OrthoDB" id="430051at2759"/>
<keyword evidence="3" id="KW-1185">Reference proteome</keyword>
<feature type="region of interest" description="Disordered" evidence="1">
    <location>
        <begin position="127"/>
        <end position="164"/>
    </location>
</feature>
<dbReference type="WBParaSite" id="ECPE_0001709801-mRNA-1">
    <property type="protein sequence ID" value="ECPE_0001709801-mRNA-1"/>
    <property type="gene ID" value="ECPE_0001709801"/>
</dbReference>
<protein>
    <submittedName>
        <fullName evidence="4">DNA topoisomerase</fullName>
    </submittedName>
</protein>
<feature type="compositionally biased region" description="Low complexity" evidence="1">
    <location>
        <begin position="131"/>
        <end position="143"/>
    </location>
</feature>
<name>A0A183BCW9_9TREM</name>
<feature type="compositionally biased region" description="Basic residues" evidence="1">
    <location>
        <begin position="152"/>
        <end position="164"/>
    </location>
</feature>
<feature type="region of interest" description="Disordered" evidence="1">
    <location>
        <begin position="1"/>
        <end position="21"/>
    </location>
</feature>
<dbReference type="AlphaFoldDB" id="A0A183BCW9"/>
<reference evidence="4" key="1">
    <citation type="submission" date="2016-06" db="UniProtKB">
        <authorList>
            <consortium name="WormBaseParasite"/>
        </authorList>
    </citation>
    <scope>IDENTIFICATION</scope>
</reference>
<evidence type="ECO:0000313" key="3">
    <source>
        <dbReference type="Proteomes" id="UP000272942"/>
    </source>
</evidence>
<evidence type="ECO:0000313" key="2">
    <source>
        <dbReference type="EMBL" id="VDP94331.1"/>
    </source>
</evidence>
<accession>A0A183BCW9</accession>
<evidence type="ECO:0000256" key="1">
    <source>
        <dbReference type="SAM" id="MobiDB-lite"/>
    </source>
</evidence>
<evidence type="ECO:0000313" key="4">
    <source>
        <dbReference type="WBParaSite" id="ECPE_0001709801-mRNA-1"/>
    </source>
</evidence>
<reference evidence="2 3" key="2">
    <citation type="submission" date="2018-11" db="EMBL/GenBank/DDBJ databases">
        <authorList>
            <consortium name="Pathogen Informatics"/>
        </authorList>
    </citation>
    <scope>NUCLEOTIDE SEQUENCE [LARGE SCALE GENOMIC DNA]</scope>
    <source>
        <strain evidence="2 3">Egypt</strain>
    </source>
</reference>
<proteinExistence type="predicted"/>
<organism evidence="4">
    <name type="scientific">Echinostoma caproni</name>
    <dbReference type="NCBI Taxonomy" id="27848"/>
    <lineage>
        <taxon>Eukaryota</taxon>
        <taxon>Metazoa</taxon>
        <taxon>Spiralia</taxon>
        <taxon>Lophotrochozoa</taxon>
        <taxon>Platyhelminthes</taxon>
        <taxon>Trematoda</taxon>
        <taxon>Digenea</taxon>
        <taxon>Plagiorchiida</taxon>
        <taxon>Echinostomata</taxon>
        <taxon>Echinostomatoidea</taxon>
        <taxon>Echinostomatidae</taxon>
        <taxon>Echinostoma</taxon>
    </lineage>
</organism>
<gene>
    <name evidence="2" type="ORF">ECPE_LOCUS17054</name>
</gene>